<dbReference type="Proteomes" id="UP000789831">
    <property type="component" value="Unassembled WGS sequence"/>
</dbReference>
<sequence length="120" mass="13564">KALLTMYMSFDIPENVKNQLYIGKLTGEQFEDALFNRLAVVSTDIPDLITCWTYISISDFQIHHRTSAKDIKNAFVKPIPKLPVCLISKRPDRDLLGSGHAANINPTTNEFVVTRNSRVD</sequence>
<accession>A0A9N9HI32</accession>
<proteinExistence type="predicted"/>
<evidence type="ECO:0000313" key="2">
    <source>
        <dbReference type="Proteomes" id="UP000789831"/>
    </source>
</evidence>
<feature type="non-terminal residue" evidence="1">
    <location>
        <position position="120"/>
    </location>
</feature>
<feature type="non-terminal residue" evidence="1">
    <location>
        <position position="1"/>
    </location>
</feature>
<protein>
    <submittedName>
        <fullName evidence="1">6527_t:CDS:1</fullName>
    </submittedName>
</protein>
<dbReference type="AlphaFoldDB" id="A0A9N9HI32"/>
<dbReference type="EMBL" id="CAJVPL010013905">
    <property type="protein sequence ID" value="CAG8689768.1"/>
    <property type="molecule type" value="Genomic_DNA"/>
</dbReference>
<name>A0A9N9HI32_9GLOM</name>
<evidence type="ECO:0000313" key="1">
    <source>
        <dbReference type="EMBL" id="CAG8689768.1"/>
    </source>
</evidence>
<gene>
    <name evidence="1" type="ORF">AGERDE_LOCUS13059</name>
</gene>
<reference evidence="1" key="1">
    <citation type="submission" date="2021-06" db="EMBL/GenBank/DDBJ databases">
        <authorList>
            <person name="Kallberg Y."/>
            <person name="Tangrot J."/>
            <person name="Rosling A."/>
        </authorList>
    </citation>
    <scope>NUCLEOTIDE SEQUENCE</scope>
    <source>
        <strain evidence="1">MT106</strain>
    </source>
</reference>
<organism evidence="1 2">
    <name type="scientific">Ambispora gerdemannii</name>
    <dbReference type="NCBI Taxonomy" id="144530"/>
    <lineage>
        <taxon>Eukaryota</taxon>
        <taxon>Fungi</taxon>
        <taxon>Fungi incertae sedis</taxon>
        <taxon>Mucoromycota</taxon>
        <taxon>Glomeromycotina</taxon>
        <taxon>Glomeromycetes</taxon>
        <taxon>Archaeosporales</taxon>
        <taxon>Ambisporaceae</taxon>
        <taxon>Ambispora</taxon>
    </lineage>
</organism>
<keyword evidence="2" id="KW-1185">Reference proteome</keyword>
<comment type="caution">
    <text evidence="1">The sequence shown here is derived from an EMBL/GenBank/DDBJ whole genome shotgun (WGS) entry which is preliminary data.</text>
</comment>